<dbReference type="EMBL" id="CP091430">
    <property type="protein sequence ID" value="UVI30724.1"/>
    <property type="molecule type" value="Genomic_DNA"/>
</dbReference>
<sequence>MDSIKIGMIGLDTSHVTAFTKLINDVNHEHHVPGGRVTAAYPGGSPDFPLSINRVEGFTEELRNQYGVEIVATPEEVAERCDAILLESADGRVHLEQFRRIASYGKPVFIDKPLALKAADAEEIGRIAAKHGIPVMSASSLRYTDALIAELEREGAGMITGADVHGPMPVEPTQSYYFWYGIHTAEMLFAIMGTGCEEVYASSSESHELITGRWRDGRIGTIRGSRDGSYQFGALVHRTKGSAYINASAAARPAYAGLMEQVIAMFKTGRPSLNWEETIAIIRFLEKAEESRTSGAAVRIHP</sequence>
<keyword evidence="5" id="KW-1185">Reference proteome</keyword>
<dbReference type="PANTHER" id="PTHR43708">
    <property type="entry name" value="CONSERVED EXPRESSED OXIDOREDUCTASE (EUROFUNG)"/>
    <property type="match status" value="1"/>
</dbReference>
<proteinExistence type="inferred from homology"/>
<evidence type="ECO:0000313" key="4">
    <source>
        <dbReference type="EMBL" id="UVI30724.1"/>
    </source>
</evidence>
<feature type="domain" description="Gfo/Idh/MocA-like oxidoreductase N-terminal" evidence="3">
    <location>
        <begin position="59"/>
        <end position="136"/>
    </location>
</feature>
<dbReference type="Pfam" id="PF01408">
    <property type="entry name" value="GFO_IDH_MocA"/>
    <property type="match status" value="1"/>
</dbReference>
<dbReference type="SUPFAM" id="SSF51735">
    <property type="entry name" value="NAD(P)-binding Rossmann-fold domains"/>
    <property type="match status" value="1"/>
</dbReference>
<comment type="similarity">
    <text evidence="1">Belongs to the Gfo/Idh/MocA family.</text>
</comment>
<evidence type="ECO:0000259" key="3">
    <source>
        <dbReference type="Pfam" id="PF01408"/>
    </source>
</evidence>
<organism evidence="4 5">
    <name type="scientific">Paenibacillus spongiae</name>
    <dbReference type="NCBI Taxonomy" id="2909671"/>
    <lineage>
        <taxon>Bacteria</taxon>
        <taxon>Bacillati</taxon>
        <taxon>Bacillota</taxon>
        <taxon>Bacilli</taxon>
        <taxon>Bacillales</taxon>
        <taxon>Paenibacillaceae</taxon>
        <taxon>Paenibacillus</taxon>
    </lineage>
</organism>
<dbReference type="RefSeq" id="WP_258386789.1">
    <property type="nucleotide sequence ID" value="NZ_CP091430.1"/>
</dbReference>
<dbReference type="InterPro" id="IPR000683">
    <property type="entry name" value="Gfo/Idh/MocA-like_OxRdtase_N"/>
</dbReference>
<evidence type="ECO:0000313" key="5">
    <source>
        <dbReference type="Proteomes" id="UP001057877"/>
    </source>
</evidence>
<name>A0ABY5SAG0_9BACL</name>
<dbReference type="InterPro" id="IPR051317">
    <property type="entry name" value="Gfo/Idh/MocA_oxidoreduct"/>
</dbReference>
<dbReference type="InterPro" id="IPR036291">
    <property type="entry name" value="NAD(P)-bd_dom_sf"/>
</dbReference>
<dbReference type="Gene3D" id="3.40.50.720">
    <property type="entry name" value="NAD(P)-binding Rossmann-like Domain"/>
    <property type="match status" value="1"/>
</dbReference>
<dbReference type="Gene3D" id="3.30.360.10">
    <property type="entry name" value="Dihydrodipicolinate Reductase, domain 2"/>
    <property type="match status" value="1"/>
</dbReference>
<dbReference type="PANTHER" id="PTHR43708:SF5">
    <property type="entry name" value="CONSERVED EXPRESSED OXIDOREDUCTASE (EUROFUNG)-RELATED"/>
    <property type="match status" value="1"/>
</dbReference>
<gene>
    <name evidence="4" type="ORF">L1F29_02245</name>
</gene>
<evidence type="ECO:0000256" key="1">
    <source>
        <dbReference type="ARBA" id="ARBA00010928"/>
    </source>
</evidence>
<keyword evidence="2" id="KW-0560">Oxidoreductase</keyword>
<accession>A0ABY5SAG0</accession>
<dbReference type="Proteomes" id="UP001057877">
    <property type="component" value="Chromosome"/>
</dbReference>
<protein>
    <submittedName>
        <fullName evidence="4">Gfo/Idh/MocA family oxidoreductase</fullName>
    </submittedName>
</protein>
<reference evidence="4" key="1">
    <citation type="submission" date="2022-01" db="EMBL/GenBank/DDBJ databases">
        <title>Paenibacillus spongiae sp. nov., isolated from marine sponge.</title>
        <authorList>
            <person name="Li Z."/>
            <person name="Zhang M."/>
        </authorList>
    </citation>
    <scope>NUCLEOTIDE SEQUENCE</scope>
    <source>
        <strain evidence="4">PHS-Z3</strain>
    </source>
</reference>
<evidence type="ECO:0000256" key="2">
    <source>
        <dbReference type="ARBA" id="ARBA00023002"/>
    </source>
</evidence>